<keyword evidence="3" id="KW-1185">Reference proteome</keyword>
<name>A0A2I0QVL5_9BACI</name>
<comment type="subunit">
    <text evidence="1">Forms a complex composed of PxpA, PxpB and PxpC.</text>
</comment>
<comment type="catalytic activity">
    <reaction evidence="1">
        <text>5-oxo-L-proline + ATP + 2 H2O = L-glutamate + ADP + phosphate + H(+)</text>
        <dbReference type="Rhea" id="RHEA:10348"/>
        <dbReference type="ChEBI" id="CHEBI:15377"/>
        <dbReference type="ChEBI" id="CHEBI:15378"/>
        <dbReference type="ChEBI" id="CHEBI:29985"/>
        <dbReference type="ChEBI" id="CHEBI:30616"/>
        <dbReference type="ChEBI" id="CHEBI:43474"/>
        <dbReference type="ChEBI" id="CHEBI:58402"/>
        <dbReference type="ChEBI" id="CHEBI:456216"/>
        <dbReference type="EC" id="3.5.2.9"/>
    </reaction>
</comment>
<accession>A0A2I0QVL5</accession>
<sequence>MKIDLNADLGESFGAYTVGNDDELLKLITSANVACGFHAGDYSTIPSTIHSVKSNGVSLGAHPGFQDLQGFGRRMMKLAPEEIYHLIIYQLGAISGFAKAQNVPLVHVKPHGALYNFACKDWEAAQAIAQAVYDFDSSLILYGLCNSELVDAAQEKGLRVAREAFADRRYTDDGQLMSRNESGAVLTDTEDITKQVLQIVRDGKVVSGNGNEVYLSADTICIHGDTSEAVEHAVALQSTLKDNGITIKSL</sequence>
<comment type="function">
    <text evidence="1">Catalyzes the cleavage of 5-oxoproline to form L-glutamate coupled to the hydrolysis of ATP to ADP and inorganic phosphate.</text>
</comment>
<dbReference type="EC" id="3.5.2.9" evidence="1"/>
<comment type="caution">
    <text evidence="2">The sequence shown here is derived from an EMBL/GenBank/DDBJ whole genome shotgun (WGS) entry which is preliminary data.</text>
</comment>
<dbReference type="GO" id="GO:0017168">
    <property type="term" value="F:5-oxoprolinase (ATP-hydrolyzing) activity"/>
    <property type="evidence" value="ECO:0007669"/>
    <property type="project" value="UniProtKB-UniRule"/>
</dbReference>
<comment type="similarity">
    <text evidence="1">Belongs to the LamB/PxpA family.</text>
</comment>
<dbReference type="Pfam" id="PF03746">
    <property type="entry name" value="LamB_YcsF"/>
    <property type="match status" value="1"/>
</dbReference>
<keyword evidence="1" id="KW-0547">Nucleotide-binding</keyword>
<dbReference type="GO" id="GO:0005975">
    <property type="term" value="P:carbohydrate metabolic process"/>
    <property type="evidence" value="ECO:0007669"/>
    <property type="project" value="InterPro"/>
</dbReference>
<dbReference type="InterPro" id="IPR011330">
    <property type="entry name" value="Glyco_hydro/deAcase_b/a-brl"/>
</dbReference>
<protein>
    <recommendedName>
        <fullName evidence="1">5-oxoprolinase subunit A</fullName>
        <shortName evidence="1">5-OPase subunit A</shortName>
        <ecNumber evidence="1">3.5.2.9</ecNumber>
    </recommendedName>
    <alternativeName>
        <fullName evidence="1">5-oxoprolinase (ATP-hydrolyzing) subunit A</fullName>
    </alternativeName>
</protein>
<evidence type="ECO:0000256" key="1">
    <source>
        <dbReference type="HAMAP-Rule" id="MF_00691"/>
    </source>
</evidence>
<dbReference type="Gene3D" id="3.20.20.370">
    <property type="entry name" value="Glycoside hydrolase/deacetylase"/>
    <property type="match status" value="1"/>
</dbReference>
<proteinExistence type="inferred from homology"/>
<evidence type="ECO:0000313" key="2">
    <source>
        <dbReference type="EMBL" id="PKR78375.1"/>
    </source>
</evidence>
<dbReference type="RefSeq" id="WP_101330119.1">
    <property type="nucleotide sequence ID" value="NZ_PJNH01000001.1"/>
</dbReference>
<dbReference type="InterPro" id="IPR005501">
    <property type="entry name" value="LamB/YcsF/PxpA-like"/>
</dbReference>
<dbReference type="GO" id="GO:0005524">
    <property type="term" value="F:ATP binding"/>
    <property type="evidence" value="ECO:0007669"/>
    <property type="project" value="UniProtKB-UniRule"/>
</dbReference>
<dbReference type="Proteomes" id="UP000243524">
    <property type="component" value="Unassembled WGS sequence"/>
</dbReference>
<dbReference type="OrthoDB" id="9773478at2"/>
<keyword evidence="1" id="KW-0378">Hydrolase</keyword>
<dbReference type="NCBIfam" id="NF003816">
    <property type="entry name" value="PRK05406.1-5"/>
    <property type="match status" value="1"/>
</dbReference>
<reference evidence="2 3" key="1">
    <citation type="submission" date="2017-06" db="EMBL/GenBank/DDBJ databases">
        <title>the draft geome sequence of Illustriluteabacillus marina B3227.</title>
        <authorList>
            <person name="He R.-H."/>
            <person name="Du Z.-J."/>
        </authorList>
    </citation>
    <scope>NUCLEOTIDE SEQUENCE [LARGE SCALE GENOMIC DNA]</scope>
    <source>
        <strain evidence="2 3">B3227</strain>
    </source>
</reference>
<dbReference type="PANTHER" id="PTHR30292:SF0">
    <property type="entry name" value="5-OXOPROLINASE SUBUNIT A"/>
    <property type="match status" value="1"/>
</dbReference>
<evidence type="ECO:0000313" key="3">
    <source>
        <dbReference type="Proteomes" id="UP000243524"/>
    </source>
</evidence>
<dbReference type="PANTHER" id="PTHR30292">
    <property type="entry name" value="UNCHARACTERIZED PROTEIN YBGL-RELATED"/>
    <property type="match status" value="1"/>
</dbReference>
<dbReference type="SUPFAM" id="SSF88713">
    <property type="entry name" value="Glycoside hydrolase/deacetylase"/>
    <property type="match status" value="1"/>
</dbReference>
<dbReference type="HAMAP" id="MF_00691">
    <property type="entry name" value="PxpA"/>
    <property type="match status" value="1"/>
</dbReference>
<dbReference type="NCBIfam" id="NF003814">
    <property type="entry name" value="PRK05406.1-3"/>
    <property type="match status" value="1"/>
</dbReference>
<dbReference type="EMBL" id="PJNH01000001">
    <property type="protein sequence ID" value="PKR78375.1"/>
    <property type="molecule type" value="Genomic_DNA"/>
</dbReference>
<gene>
    <name evidence="1" type="primary">pxpA</name>
    <name evidence="2" type="ORF">CEY16_01050</name>
</gene>
<organism evidence="2 3">
    <name type="scientific">Halalkalibacillus sediminis</name>
    <dbReference type="NCBI Taxonomy" id="2018042"/>
    <lineage>
        <taxon>Bacteria</taxon>
        <taxon>Bacillati</taxon>
        <taxon>Bacillota</taxon>
        <taxon>Bacilli</taxon>
        <taxon>Bacillales</taxon>
        <taxon>Bacillaceae</taxon>
        <taxon>Halalkalibacillus</taxon>
    </lineage>
</organism>
<dbReference type="AlphaFoldDB" id="A0A2I0QVL5"/>
<dbReference type="CDD" id="cd10787">
    <property type="entry name" value="LamB_YcsF_like"/>
    <property type="match status" value="1"/>
</dbReference>
<keyword evidence="1" id="KW-0067">ATP-binding</keyword>